<dbReference type="OrthoDB" id="4153189at2759"/>
<dbReference type="AlphaFoldDB" id="A0A0D2CC38"/>
<proteinExistence type="predicted"/>
<sequence length="295" mass="30755">MFTALFLTLPAVFLATLVDKAAAADFNDYELDNVFAKRQNYTCSTAGLQDVCETNTADCISAMCESCSGYVYIANCCALSSYTAMMQCLLELENDPSEITMTVGSTSTTGPNTSTITAPSSAATSGVSGLEACSDFEAIVLACENETPGFSTEAFGQQASCLCYSNGTYQPDLYDGMFSGCLAYLSTADPSEYSSIVTGSVDLAPCKKVATTTQPQSSSSTHYIGHLTTSASTAAPTSGTPSPTTSTGPTQTPAADSNGSSGLESNSAESVKQNRQASLGWFLWLWGTCVVATLW</sequence>
<feature type="chain" id="PRO_5002239594" description="Extracellular membrane protein CFEM domain-containing protein" evidence="2">
    <location>
        <begin position="24"/>
        <end position="295"/>
    </location>
</feature>
<evidence type="ECO:0000313" key="3">
    <source>
        <dbReference type="EMBL" id="KIW27935.1"/>
    </source>
</evidence>
<evidence type="ECO:0008006" key="5">
    <source>
        <dbReference type="Google" id="ProtNLM"/>
    </source>
</evidence>
<dbReference type="GeneID" id="27346825"/>
<feature type="compositionally biased region" description="Low complexity" evidence="1">
    <location>
        <begin position="231"/>
        <end position="255"/>
    </location>
</feature>
<evidence type="ECO:0000313" key="4">
    <source>
        <dbReference type="Proteomes" id="UP000054466"/>
    </source>
</evidence>
<feature type="region of interest" description="Disordered" evidence="1">
    <location>
        <begin position="231"/>
        <end position="269"/>
    </location>
</feature>
<reference evidence="3 4" key="1">
    <citation type="submission" date="2015-01" db="EMBL/GenBank/DDBJ databases">
        <title>The Genome Sequence of Cladophialophora immunda CBS83496.</title>
        <authorList>
            <consortium name="The Broad Institute Genomics Platform"/>
            <person name="Cuomo C."/>
            <person name="de Hoog S."/>
            <person name="Gorbushina A."/>
            <person name="Stielow B."/>
            <person name="Teixiera M."/>
            <person name="Abouelleil A."/>
            <person name="Chapman S.B."/>
            <person name="Priest M."/>
            <person name="Young S.K."/>
            <person name="Wortman J."/>
            <person name="Nusbaum C."/>
            <person name="Birren B."/>
        </authorList>
    </citation>
    <scope>NUCLEOTIDE SEQUENCE [LARGE SCALE GENOMIC DNA]</scope>
    <source>
        <strain evidence="3 4">CBS 83496</strain>
    </source>
</reference>
<organism evidence="3 4">
    <name type="scientific">Cladophialophora immunda</name>
    <dbReference type="NCBI Taxonomy" id="569365"/>
    <lineage>
        <taxon>Eukaryota</taxon>
        <taxon>Fungi</taxon>
        <taxon>Dikarya</taxon>
        <taxon>Ascomycota</taxon>
        <taxon>Pezizomycotina</taxon>
        <taxon>Eurotiomycetes</taxon>
        <taxon>Chaetothyriomycetidae</taxon>
        <taxon>Chaetothyriales</taxon>
        <taxon>Herpotrichiellaceae</taxon>
        <taxon>Cladophialophora</taxon>
    </lineage>
</organism>
<accession>A0A0D2CC38</accession>
<dbReference type="RefSeq" id="XP_016248151.1">
    <property type="nucleotide sequence ID" value="XM_016394732.1"/>
</dbReference>
<dbReference type="HOGENOM" id="CLU_943351_0_0_1"/>
<evidence type="ECO:0000256" key="2">
    <source>
        <dbReference type="SAM" id="SignalP"/>
    </source>
</evidence>
<name>A0A0D2CC38_9EURO</name>
<dbReference type="VEuPathDB" id="FungiDB:PV07_07631"/>
<feature type="signal peptide" evidence="2">
    <location>
        <begin position="1"/>
        <end position="23"/>
    </location>
</feature>
<dbReference type="Proteomes" id="UP000054466">
    <property type="component" value="Unassembled WGS sequence"/>
</dbReference>
<protein>
    <recommendedName>
        <fullName evidence="5">Extracellular membrane protein CFEM domain-containing protein</fullName>
    </recommendedName>
</protein>
<keyword evidence="2" id="KW-0732">Signal</keyword>
<evidence type="ECO:0000256" key="1">
    <source>
        <dbReference type="SAM" id="MobiDB-lite"/>
    </source>
</evidence>
<keyword evidence="4" id="KW-1185">Reference proteome</keyword>
<feature type="compositionally biased region" description="Polar residues" evidence="1">
    <location>
        <begin position="257"/>
        <end position="269"/>
    </location>
</feature>
<dbReference type="EMBL" id="KN847043">
    <property type="protein sequence ID" value="KIW27935.1"/>
    <property type="molecule type" value="Genomic_DNA"/>
</dbReference>
<gene>
    <name evidence="3" type="ORF">PV07_07631</name>
</gene>